<feature type="domain" description="tRNA(Ile)-lysidine/2-thiocytidine synthase N-terminal" evidence="7">
    <location>
        <begin position="45"/>
        <end position="197"/>
    </location>
</feature>
<evidence type="ECO:0000313" key="8">
    <source>
        <dbReference type="EMBL" id="PKS13078.1"/>
    </source>
</evidence>
<keyword evidence="9" id="KW-1185">Reference proteome</keyword>
<dbReference type="InterPro" id="IPR011063">
    <property type="entry name" value="TilS/TtcA_N"/>
</dbReference>
<dbReference type="EC" id="6.3.4.19" evidence="1"/>
<keyword evidence="5" id="KW-0067">ATP-binding</keyword>
<organism evidence="8 9">
    <name type="scientific">Lomentospora prolificans</name>
    <dbReference type="NCBI Taxonomy" id="41688"/>
    <lineage>
        <taxon>Eukaryota</taxon>
        <taxon>Fungi</taxon>
        <taxon>Dikarya</taxon>
        <taxon>Ascomycota</taxon>
        <taxon>Pezizomycotina</taxon>
        <taxon>Sordariomycetes</taxon>
        <taxon>Hypocreomycetidae</taxon>
        <taxon>Microascales</taxon>
        <taxon>Microascaceae</taxon>
        <taxon>Lomentospora</taxon>
    </lineage>
</organism>
<sequence length="659" mass="74666">MVMSLGSRVFYHVPKPISVQEFAEAVRAACPPRYPGARHTCHRRIGLATSGGVDSMAMAFLFSALRSQNPNFMVGDNPCGGVDAFIVNHKLRDGSDLEAFSVSRELSRLPHIRPHVLDFNWAVLLGSPDIDPRTLPNLETVARQGRYRSLGLKCVKEGIDNLFLAHHMDDQYETILMRLLMGHSRRGLMGMHASKDIPECYGMWRVHQTGFLDLIKGKNPPLTYNVRKREVSQLRRSLLSEMQPDLEFESGDVLPHLEIRPDPSTPAPEEYFADISSVAEDNHTARRGIPELAQLETEHGGIRVCRPLLEFPKDRLIATCEQNSVPWFEDSTNKDPGLTPRNAVRHMVRNYRLPEALQRPAILQMAGRIKDSIREEEEEVRELFDRTEITHFSTNTGTMVIRLPELMPTGGDDLARKRTLASLLLRKLMVPVDANPDLPGLPTLQGPVSRLFPHLATDAYPVVEAGKAFNCGDVLFSPLPANGAPNSRWLLSRTPYPATMPLPSVQWLRKGLPRSEHSGRLVKHNPERRLNTKHWSLFDGRFWIRVHLRLPGIFTVEPWRPADAETFLGERQDLPLKKRLKALLSEYAPGKARWTLPALYYRGTVNWATMDARPGEGKTMLALPSLGIHYPRLPEIVEYEVRYKKVDEDVLDKCKIPHF</sequence>
<keyword evidence="4" id="KW-0547">Nucleotide-binding</keyword>
<dbReference type="VEuPathDB" id="FungiDB:jhhlp_000419"/>
<dbReference type="SUPFAM" id="SSF52402">
    <property type="entry name" value="Adenine nucleotide alpha hydrolases-like"/>
    <property type="match status" value="1"/>
</dbReference>
<evidence type="ECO:0000256" key="6">
    <source>
        <dbReference type="ARBA" id="ARBA00048539"/>
    </source>
</evidence>
<evidence type="ECO:0000256" key="4">
    <source>
        <dbReference type="ARBA" id="ARBA00022741"/>
    </source>
</evidence>
<dbReference type="Pfam" id="PF01171">
    <property type="entry name" value="ATP_bind_3"/>
    <property type="match status" value="2"/>
</dbReference>
<comment type="caution">
    <text evidence="8">The sequence shown here is derived from an EMBL/GenBank/DDBJ whole genome shotgun (WGS) entry which is preliminary data.</text>
</comment>
<comment type="catalytic activity">
    <reaction evidence="6">
        <text>cytidine(34) in tRNA(Ile2) + L-lysine + ATP = lysidine(34) in tRNA(Ile2) + AMP + diphosphate + H(+)</text>
        <dbReference type="Rhea" id="RHEA:43744"/>
        <dbReference type="Rhea" id="RHEA-COMP:10625"/>
        <dbReference type="Rhea" id="RHEA-COMP:10670"/>
        <dbReference type="ChEBI" id="CHEBI:15378"/>
        <dbReference type="ChEBI" id="CHEBI:30616"/>
        <dbReference type="ChEBI" id="CHEBI:32551"/>
        <dbReference type="ChEBI" id="CHEBI:33019"/>
        <dbReference type="ChEBI" id="CHEBI:82748"/>
        <dbReference type="ChEBI" id="CHEBI:83665"/>
        <dbReference type="ChEBI" id="CHEBI:456215"/>
        <dbReference type="EC" id="6.3.4.19"/>
    </reaction>
</comment>
<evidence type="ECO:0000256" key="3">
    <source>
        <dbReference type="ARBA" id="ARBA00022694"/>
    </source>
</evidence>
<evidence type="ECO:0000256" key="5">
    <source>
        <dbReference type="ARBA" id="ARBA00022840"/>
    </source>
</evidence>
<dbReference type="PANTHER" id="PTHR43033">
    <property type="entry name" value="TRNA(ILE)-LYSIDINE SYNTHASE-RELATED"/>
    <property type="match status" value="1"/>
</dbReference>
<dbReference type="STRING" id="41688.A0A2N3NKZ9"/>
<keyword evidence="3" id="KW-0819">tRNA processing</keyword>
<feature type="domain" description="tRNA(Ile)-lysidine/2-thiocytidine synthase N-terminal" evidence="7">
    <location>
        <begin position="296"/>
        <end position="346"/>
    </location>
</feature>
<dbReference type="GO" id="GO:0032267">
    <property type="term" value="F:tRNA(Ile)-lysidine synthase activity"/>
    <property type="evidence" value="ECO:0007669"/>
    <property type="project" value="UniProtKB-EC"/>
</dbReference>
<dbReference type="InterPro" id="IPR012094">
    <property type="entry name" value="tRNA_Ile_lys_synt"/>
</dbReference>
<evidence type="ECO:0000313" key="9">
    <source>
        <dbReference type="Proteomes" id="UP000233524"/>
    </source>
</evidence>
<protein>
    <recommendedName>
        <fullName evidence="1">tRNA(Ile)-lysidine synthetase</fullName>
        <ecNumber evidence="1">6.3.4.19</ecNumber>
    </recommendedName>
</protein>
<dbReference type="GO" id="GO:0008033">
    <property type="term" value="P:tRNA processing"/>
    <property type="evidence" value="ECO:0007669"/>
    <property type="project" value="UniProtKB-KW"/>
</dbReference>
<dbReference type="HAMAP" id="MF_01161">
    <property type="entry name" value="tRNA_Ile_lys_synt"/>
    <property type="match status" value="1"/>
</dbReference>
<dbReference type="Proteomes" id="UP000233524">
    <property type="component" value="Unassembled WGS sequence"/>
</dbReference>
<dbReference type="AlphaFoldDB" id="A0A2N3NKZ9"/>
<dbReference type="EMBL" id="NLAX01000002">
    <property type="protein sequence ID" value="PKS13078.1"/>
    <property type="molecule type" value="Genomic_DNA"/>
</dbReference>
<gene>
    <name evidence="8" type="ORF">jhhlp_000419</name>
</gene>
<keyword evidence="2" id="KW-0436">Ligase</keyword>
<reference evidence="8 9" key="1">
    <citation type="journal article" date="2017" name="G3 (Bethesda)">
        <title>First Draft Genome Sequence of the Pathogenic Fungus Lomentospora prolificans (Formerly Scedosporium prolificans).</title>
        <authorList>
            <person name="Luo R."/>
            <person name="Zimin A."/>
            <person name="Workman R."/>
            <person name="Fan Y."/>
            <person name="Pertea G."/>
            <person name="Grossman N."/>
            <person name="Wear M.P."/>
            <person name="Jia B."/>
            <person name="Miller H."/>
            <person name="Casadevall A."/>
            <person name="Timp W."/>
            <person name="Zhang S.X."/>
            <person name="Salzberg S.L."/>
        </authorList>
    </citation>
    <scope>NUCLEOTIDE SEQUENCE [LARGE SCALE GENOMIC DNA]</scope>
    <source>
        <strain evidence="8 9">JHH-5317</strain>
    </source>
</reference>
<evidence type="ECO:0000256" key="2">
    <source>
        <dbReference type="ARBA" id="ARBA00022598"/>
    </source>
</evidence>
<dbReference type="InterPro" id="IPR012795">
    <property type="entry name" value="tRNA_Ile_lys_synt_N"/>
</dbReference>
<proteinExistence type="inferred from homology"/>
<dbReference type="CDD" id="cd01992">
    <property type="entry name" value="TilS_N"/>
    <property type="match status" value="1"/>
</dbReference>
<dbReference type="InParanoid" id="A0A2N3NKZ9"/>
<evidence type="ECO:0000259" key="7">
    <source>
        <dbReference type="Pfam" id="PF01171"/>
    </source>
</evidence>
<dbReference type="Gene3D" id="3.40.50.620">
    <property type="entry name" value="HUPs"/>
    <property type="match status" value="2"/>
</dbReference>
<name>A0A2N3NKZ9_9PEZI</name>
<evidence type="ECO:0000256" key="1">
    <source>
        <dbReference type="ARBA" id="ARBA00013267"/>
    </source>
</evidence>
<accession>A0A2N3NKZ9</accession>
<dbReference type="OrthoDB" id="434144at2759"/>
<dbReference type="PANTHER" id="PTHR43033:SF1">
    <property type="entry name" value="TRNA(ILE)-LYSIDINE SYNTHASE-RELATED"/>
    <property type="match status" value="1"/>
</dbReference>
<dbReference type="InterPro" id="IPR014729">
    <property type="entry name" value="Rossmann-like_a/b/a_fold"/>
</dbReference>
<dbReference type="GO" id="GO:0005524">
    <property type="term" value="F:ATP binding"/>
    <property type="evidence" value="ECO:0007669"/>
    <property type="project" value="UniProtKB-KW"/>
</dbReference>